<feature type="compositionally biased region" description="Polar residues" evidence="1">
    <location>
        <begin position="18"/>
        <end position="34"/>
    </location>
</feature>
<feature type="compositionally biased region" description="Polar residues" evidence="1">
    <location>
        <begin position="77"/>
        <end position="86"/>
    </location>
</feature>
<evidence type="ECO:0000256" key="1">
    <source>
        <dbReference type="SAM" id="MobiDB-lite"/>
    </source>
</evidence>
<accession>A0A8X6F4G1</accession>
<organism evidence="2 3">
    <name type="scientific">Trichonephila clavata</name>
    <name type="common">Joro spider</name>
    <name type="synonym">Nephila clavata</name>
    <dbReference type="NCBI Taxonomy" id="2740835"/>
    <lineage>
        <taxon>Eukaryota</taxon>
        <taxon>Metazoa</taxon>
        <taxon>Ecdysozoa</taxon>
        <taxon>Arthropoda</taxon>
        <taxon>Chelicerata</taxon>
        <taxon>Arachnida</taxon>
        <taxon>Araneae</taxon>
        <taxon>Araneomorphae</taxon>
        <taxon>Entelegynae</taxon>
        <taxon>Araneoidea</taxon>
        <taxon>Nephilidae</taxon>
        <taxon>Trichonephila</taxon>
    </lineage>
</organism>
<proteinExistence type="predicted"/>
<evidence type="ECO:0000313" key="3">
    <source>
        <dbReference type="Proteomes" id="UP000887116"/>
    </source>
</evidence>
<gene>
    <name evidence="2" type="ORF">TNCT_347551</name>
</gene>
<sequence>MESSRPRAAQSEDLESTRPGTEQTQMFESSQPRATQAEGYNSHRGSAQTEFEGSICVSREMHNRGEGRREKLRRPESTGSPSTNTNHNRKSRPIARQMDR</sequence>
<dbReference type="EMBL" id="BMAO01001076">
    <property type="protein sequence ID" value="GFQ70900.1"/>
    <property type="molecule type" value="Genomic_DNA"/>
</dbReference>
<protein>
    <submittedName>
        <fullName evidence="2">Uncharacterized protein</fullName>
    </submittedName>
</protein>
<feature type="region of interest" description="Disordered" evidence="1">
    <location>
        <begin position="1"/>
        <end position="100"/>
    </location>
</feature>
<dbReference type="AlphaFoldDB" id="A0A8X6F4G1"/>
<keyword evidence="3" id="KW-1185">Reference proteome</keyword>
<comment type="caution">
    <text evidence="2">The sequence shown here is derived from an EMBL/GenBank/DDBJ whole genome shotgun (WGS) entry which is preliminary data.</text>
</comment>
<evidence type="ECO:0000313" key="2">
    <source>
        <dbReference type="EMBL" id="GFQ70900.1"/>
    </source>
</evidence>
<dbReference type="Proteomes" id="UP000887116">
    <property type="component" value="Unassembled WGS sequence"/>
</dbReference>
<reference evidence="2" key="1">
    <citation type="submission" date="2020-07" db="EMBL/GenBank/DDBJ databases">
        <title>Multicomponent nature underlies the extraordinary mechanical properties of spider dragline silk.</title>
        <authorList>
            <person name="Kono N."/>
            <person name="Nakamura H."/>
            <person name="Mori M."/>
            <person name="Yoshida Y."/>
            <person name="Ohtoshi R."/>
            <person name="Malay A.D."/>
            <person name="Moran D.A.P."/>
            <person name="Tomita M."/>
            <person name="Numata K."/>
            <person name="Arakawa K."/>
        </authorList>
    </citation>
    <scope>NUCLEOTIDE SEQUENCE</scope>
</reference>
<name>A0A8X6F4G1_TRICU</name>
<feature type="compositionally biased region" description="Basic and acidic residues" evidence="1">
    <location>
        <begin position="59"/>
        <end position="76"/>
    </location>
</feature>